<feature type="region of interest" description="Disordered" evidence="2">
    <location>
        <begin position="1"/>
        <end position="25"/>
    </location>
</feature>
<evidence type="ECO:0000313" key="4">
    <source>
        <dbReference type="EMBL" id="URD98524.1"/>
    </source>
</evidence>
<sequence>MGRLGNAGNAPRTNHSTHPHPSGNDPRISHFCHPHPLELTSLEQALAPPICAGCASPASGCVYSCKACNYVLDVSCAKMPRRIRHPAHPHSLNLFATPPSKEGPSNCDACGRSSSGFTFYCDPCGFWLHCQCAAKPLTINHRAHPHPLNLVFSPPYEDKGFSCDICGDAGLNHWLYRCAACEFDAHIGCATGGTLQPPARTPQAQQQAPARTPTPRQQQASPRPSAPRQQQASPRPSAPRQQASPRPSTPQQQAARRPRTSQQQGPRLPTSQQQGFQRPFAPQQLVPPLSLLPPGLLQPLRPLLPPGLLQPPRRLWTQPPQMNQATQGSNNSVEQQNGEGTESREQQNGEGTKSEEHHNGEGTESVEHHNDDGDIPDTTGEEEGDVGGSSSGYHWNQDGCDDGSDWMMTQDGGYDESSSVPEDTFGGSDESYEVNMEVTFEL</sequence>
<feature type="compositionally biased region" description="Low complexity" evidence="2">
    <location>
        <begin position="196"/>
        <end position="220"/>
    </location>
</feature>
<dbReference type="PANTHER" id="PTHR46288">
    <property type="entry name" value="PHORBOL-ESTER/DAG-TYPE DOMAIN-CONTAINING PROTEIN"/>
    <property type="match status" value="1"/>
</dbReference>
<dbReference type="InterPro" id="IPR004146">
    <property type="entry name" value="DC1"/>
</dbReference>
<evidence type="ECO:0000256" key="1">
    <source>
        <dbReference type="ARBA" id="ARBA00022737"/>
    </source>
</evidence>
<gene>
    <name evidence="4" type="ORF">MUK42_29857</name>
</gene>
<feature type="region of interest" description="Disordered" evidence="2">
    <location>
        <begin position="303"/>
        <end position="434"/>
    </location>
</feature>
<dbReference type="Proteomes" id="UP001055439">
    <property type="component" value="Chromosome 4"/>
</dbReference>
<dbReference type="OrthoDB" id="1877533at2759"/>
<dbReference type="AlphaFoldDB" id="A0A9E7FLM6"/>
<feature type="compositionally biased region" description="Acidic residues" evidence="2">
    <location>
        <begin position="373"/>
        <end position="385"/>
    </location>
</feature>
<evidence type="ECO:0000313" key="5">
    <source>
        <dbReference type="Proteomes" id="UP001055439"/>
    </source>
</evidence>
<name>A0A9E7FLM6_9LILI</name>
<proteinExistence type="predicted"/>
<feature type="domain" description="DC1" evidence="3">
    <location>
        <begin position="31"/>
        <end position="77"/>
    </location>
</feature>
<dbReference type="Pfam" id="PF03107">
    <property type="entry name" value="C1_2"/>
    <property type="match status" value="3"/>
</dbReference>
<feature type="domain" description="DC1" evidence="3">
    <location>
        <begin position="87"/>
        <end position="133"/>
    </location>
</feature>
<dbReference type="SUPFAM" id="SSF57889">
    <property type="entry name" value="Cysteine-rich domain"/>
    <property type="match status" value="1"/>
</dbReference>
<feature type="compositionally biased region" description="Basic and acidic residues" evidence="2">
    <location>
        <begin position="341"/>
        <end position="372"/>
    </location>
</feature>
<feature type="region of interest" description="Disordered" evidence="2">
    <location>
        <begin position="196"/>
        <end position="275"/>
    </location>
</feature>
<feature type="compositionally biased region" description="Polar residues" evidence="2">
    <location>
        <begin position="318"/>
        <end position="340"/>
    </location>
</feature>
<feature type="compositionally biased region" description="Polar residues" evidence="2">
    <location>
        <begin position="227"/>
        <end position="275"/>
    </location>
</feature>
<dbReference type="EMBL" id="CP097506">
    <property type="protein sequence ID" value="URD98524.1"/>
    <property type="molecule type" value="Genomic_DNA"/>
</dbReference>
<dbReference type="InterPro" id="IPR046349">
    <property type="entry name" value="C1-like_sf"/>
</dbReference>
<keyword evidence="5" id="KW-1185">Reference proteome</keyword>
<keyword evidence="1" id="KW-0677">Repeat</keyword>
<reference evidence="4" key="1">
    <citation type="submission" date="2022-05" db="EMBL/GenBank/DDBJ databases">
        <title>The Musa troglodytarum L. genome provides insights into the mechanism of non-climacteric behaviour and enrichment of carotenoids.</title>
        <authorList>
            <person name="Wang J."/>
        </authorList>
    </citation>
    <scope>NUCLEOTIDE SEQUENCE</scope>
    <source>
        <tissue evidence="4">Leaf</tissue>
    </source>
</reference>
<evidence type="ECO:0000256" key="2">
    <source>
        <dbReference type="SAM" id="MobiDB-lite"/>
    </source>
</evidence>
<protein>
    <recommendedName>
        <fullName evidence="3">DC1 domain-containing protein</fullName>
    </recommendedName>
</protein>
<accession>A0A9E7FLM6</accession>
<dbReference type="PANTHER" id="PTHR46288:SF80">
    <property type="entry name" value="CYSTEINE_HISTIDINE-RICH C1 DOMAIN FAMILY PROTEIN"/>
    <property type="match status" value="1"/>
</dbReference>
<evidence type="ECO:0000259" key="3">
    <source>
        <dbReference type="Pfam" id="PF03107"/>
    </source>
</evidence>
<feature type="domain" description="DC1" evidence="3">
    <location>
        <begin position="144"/>
        <end position="190"/>
    </location>
</feature>
<organism evidence="4 5">
    <name type="scientific">Musa troglodytarum</name>
    <name type="common">fe'i banana</name>
    <dbReference type="NCBI Taxonomy" id="320322"/>
    <lineage>
        <taxon>Eukaryota</taxon>
        <taxon>Viridiplantae</taxon>
        <taxon>Streptophyta</taxon>
        <taxon>Embryophyta</taxon>
        <taxon>Tracheophyta</taxon>
        <taxon>Spermatophyta</taxon>
        <taxon>Magnoliopsida</taxon>
        <taxon>Liliopsida</taxon>
        <taxon>Zingiberales</taxon>
        <taxon>Musaceae</taxon>
        <taxon>Musa</taxon>
    </lineage>
</organism>